<dbReference type="EMBL" id="JAADJT010000010">
    <property type="protein sequence ID" value="NGZ86925.1"/>
    <property type="molecule type" value="Genomic_DNA"/>
</dbReference>
<dbReference type="SMART" id="SM00347">
    <property type="entry name" value="HTH_MARR"/>
    <property type="match status" value="1"/>
</dbReference>
<dbReference type="PROSITE" id="PS50995">
    <property type="entry name" value="HTH_MARR_2"/>
    <property type="match status" value="1"/>
</dbReference>
<evidence type="ECO:0000313" key="2">
    <source>
        <dbReference type="EMBL" id="NGZ86925.1"/>
    </source>
</evidence>
<dbReference type="InterPro" id="IPR039422">
    <property type="entry name" value="MarR/SlyA-like"/>
</dbReference>
<dbReference type="Gene3D" id="1.10.10.10">
    <property type="entry name" value="Winged helix-like DNA-binding domain superfamily/Winged helix DNA-binding domain"/>
    <property type="match status" value="1"/>
</dbReference>
<feature type="domain" description="HTH marR-type" evidence="1">
    <location>
        <begin position="22"/>
        <end position="160"/>
    </location>
</feature>
<sequence length="173" mass="18682">MKKIQSKSRPDGGDAANVLDLPACTNTSLRRAARRMGNLYDDALEPVGLRATQVSLLAEIQRIAAANEGRAPTLQDLAAQLAIQISAITHALRPLVRDGLIVLHADDQDKRTKRASLTTVGVERLGEAIAHWSAANQRVEQVLGQEAAAALRAIADYVASEEFFSAYRLDDKA</sequence>
<gene>
    <name evidence="2" type="ORF">GW587_21995</name>
</gene>
<dbReference type="PANTHER" id="PTHR33164">
    <property type="entry name" value="TRANSCRIPTIONAL REGULATOR, MARR FAMILY"/>
    <property type="match status" value="1"/>
</dbReference>
<keyword evidence="3" id="KW-1185">Reference proteome</keyword>
<proteinExistence type="predicted"/>
<reference evidence="3" key="2">
    <citation type="submission" date="2023-07" db="EMBL/GenBank/DDBJ databases">
        <title>Duganella aceri sp. nov., isolated from tree sap.</title>
        <authorList>
            <person name="Kim I.S."/>
        </authorList>
    </citation>
    <scope>NUCLEOTIDE SEQUENCE [LARGE SCALE GENOMIC DNA]</scope>
    <source>
        <strain evidence="3">SAP-35</strain>
    </source>
</reference>
<dbReference type="InterPro" id="IPR000835">
    <property type="entry name" value="HTH_MarR-typ"/>
</dbReference>
<dbReference type="InterPro" id="IPR036390">
    <property type="entry name" value="WH_DNA-bd_sf"/>
</dbReference>
<dbReference type="Proteomes" id="UP000666369">
    <property type="component" value="Unassembled WGS sequence"/>
</dbReference>
<dbReference type="SUPFAM" id="SSF46785">
    <property type="entry name" value="Winged helix' DNA-binding domain"/>
    <property type="match status" value="1"/>
</dbReference>
<dbReference type="RefSeq" id="WP_166106756.1">
    <property type="nucleotide sequence ID" value="NZ_JAADJT010000010.1"/>
</dbReference>
<dbReference type="Pfam" id="PF13463">
    <property type="entry name" value="HTH_27"/>
    <property type="match status" value="1"/>
</dbReference>
<dbReference type="PANTHER" id="PTHR33164:SF105">
    <property type="entry name" value="TRANSCRIPTIONAL REPRESSOR PROTEIN-RELATED"/>
    <property type="match status" value="1"/>
</dbReference>
<evidence type="ECO:0000259" key="1">
    <source>
        <dbReference type="PROSITE" id="PS50995"/>
    </source>
</evidence>
<comment type="caution">
    <text evidence="2">The sequence shown here is derived from an EMBL/GenBank/DDBJ whole genome shotgun (WGS) entry which is preliminary data.</text>
</comment>
<name>A0ABX0FR79_9BURK</name>
<accession>A0ABX0FR79</accession>
<reference evidence="2 3" key="1">
    <citation type="submission" date="2020-01" db="EMBL/GenBank/DDBJ databases">
        <authorList>
            <person name="Lee S.D."/>
        </authorList>
    </citation>
    <scope>NUCLEOTIDE SEQUENCE [LARGE SCALE GENOMIC DNA]</scope>
    <source>
        <strain evidence="2 3">SAP-35</strain>
    </source>
</reference>
<dbReference type="InterPro" id="IPR036388">
    <property type="entry name" value="WH-like_DNA-bd_sf"/>
</dbReference>
<evidence type="ECO:0000313" key="3">
    <source>
        <dbReference type="Proteomes" id="UP000666369"/>
    </source>
</evidence>
<organism evidence="2 3">
    <name type="scientific">Duganella aceris</name>
    <dbReference type="NCBI Taxonomy" id="2703883"/>
    <lineage>
        <taxon>Bacteria</taxon>
        <taxon>Pseudomonadati</taxon>
        <taxon>Pseudomonadota</taxon>
        <taxon>Betaproteobacteria</taxon>
        <taxon>Burkholderiales</taxon>
        <taxon>Oxalobacteraceae</taxon>
        <taxon>Telluria group</taxon>
        <taxon>Duganella</taxon>
    </lineage>
</organism>
<protein>
    <submittedName>
        <fullName evidence="2">Winged helix-turn-helix transcriptional regulator</fullName>
    </submittedName>
</protein>